<dbReference type="RefSeq" id="WP_059655110.1">
    <property type="nucleotide sequence ID" value="NZ_LOXJ01000031.1"/>
</dbReference>
<dbReference type="Proteomes" id="UP000060630">
    <property type="component" value="Unassembled WGS sequence"/>
</dbReference>
<organism evidence="1 2">
    <name type="scientific">Burkholderia ubonensis</name>
    <dbReference type="NCBI Taxonomy" id="101571"/>
    <lineage>
        <taxon>Bacteria</taxon>
        <taxon>Pseudomonadati</taxon>
        <taxon>Pseudomonadota</taxon>
        <taxon>Betaproteobacteria</taxon>
        <taxon>Burkholderiales</taxon>
        <taxon>Burkholderiaceae</taxon>
        <taxon>Burkholderia</taxon>
        <taxon>Burkholderia cepacia complex</taxon>
    </lineage>
</organism>
<comment type="caution">
    <text evidence="1">The sequence shown here is derived from an EMBL/GenBank/DDBJ whole genome shotgun (WGS) entry which is preliminary data.</text>
</comment>
<accession>A0A103PVX7</accession>
<sequence length="175" mass="19740">MSRNTKEFESFGVRYRIRQMAAYDAFRFVMMDEQPDPIEVLQVAAAEVKVDGCWVALDAAEPINAYVRDTKGILQPRTVLSGLISVISDFNWGFLKDRKQAKVPSYLRSDSQVRGVDGVSPIMSAIMAADKANLRELQEFYSLHDAFQIFDVLFSDQLNKAQASYDAAQAMKAKR</sequence>
<reference evidence="1 2" key="1">
    <citation type="submission" date="2015-11" db="EMBL/GenBank/DDBJ databases">
        <title>Expanding the genomic diversity of Burkholderia species for the development of highly accurate diagnostics.</title>
        <authorList>
            <person name="Sahl J."/>
            <person name="Keim P."/>
            <person name="Wagner D."/>
        </authorList>
    </citation>
    <scope>NUCLEOTIDE SEQUENCE [LARGE SCALE GENOMIC DNA]</scope>
    <source>
        <strain evidence="1 2">MSMB2087WGS</strain>
    </source>
</reference>
<evidence type="ECO:0000313" key="2">
    <source>
        <dbReference type="Proteomes" id="UP000060630"/>
    </source>
</evidence>
<dbReference type="EMBL" id="LPHD01000214">
    <property type="protein sequence ID" value="KWA70492.1"/>
    <property type="molecule type" value="Genomic_DNA"/>
</dbReference>
<evidence type="ECO:0000313" key="1">
    <source>
        <dbReference type="EMBL" id="KWA70492.1"/>
    </source>
</evidence>
<gene>
    <name evidence="1" type="ORF">WL29_08155</name>
</gene>
<name>A0A103PVX7_9BURK</name>
<protein>
    <submittedName>
        <fullName evidence="1">Uncharacterized protein</fullName>
    </submittedName>
</protein>
<proteinExistence type="predicted"/>
<dbReference type="AlphaFoldDB" id="A0A103PVX7"/>